<reference evidence="5 6" key="1">
    <citation type="submission" date="2023-10" db="EMBL/GenBank/DDBJ databases">
        <title>Chromosome-scale genome assembly provides insights into flower coloration mechanisms of Canna indica.</title>
        <authorList>
            <person name="Li C."/>
        </authorList>
    </citation>
    <scope>NUCLEOTIDE SEQUENCE [LARGE SCALE GENOMIC DNA]</scope>
    <source>
        <tissue evidence="5">Flower</tissue>
    </source>
</reference>
<dbReference type="InterPro" id="IPR017853">
    <property type="entry name" value="GH"/>
</dbReference>
<sequence length="83" mass="8864">MENLDKALAADGLKIPVSTAVSMNVMGPSPVSSAGVFSKEALPFIVGFLQSKGYPLLINAYPYVLRLQSAVHITGLCVDWLEL</sequence>
<dbReference type="InterPro" id="IPR000490">
    <property type="entry name" value="Glyco_hydro_17"/>
</dbReference>
<dbReference type="Proteomes" id="UP001327560">
    <property type="component" value="Chromosome 1"/>
</dbReference>
<proteinExistence type="inferred from homology"/>
<organism evidence="5 6">
    <name type="scientific">Canna indica</name>
    <name type="common">Indian-shot</name>
    <dbReference type="NCBI Taxonomy" id="4628"/>
    <lineage>
        <taxon>Eukaryota</taxon>
        <taxon>Viridiplantae</taxon>
        <taxon>Streptophyta</taxon>
        <taxon>Embryophyta</taxon>
        <taxon>Tracheophyta</taxon>
        <taxon>Spermatophyta</taxon>
        <taxon>Magnoliopsida</taxon>
        <taxon>Liliopsida</taxon>
        <taxon>Zingiberales</taxon>
        <taxon>Cannaceae</taxon>
        <taxon>Canna</taxon>
    </lineage>
</organism>
<evidence type="ECO:0000256" key="4">
    <source>
        <dbReference type="RuleBase" id="RU004335"/>
    </source>
</evidence>
<evidence type="ECO:0000313" key="5">
    <source>
        <dbReference type="EMBL" id="WOK94106.1"/>
    </source>
</evidence>
<dbReference type="GO" id="GO:0004553">
    <property type="term" value="F:hydrolase activity, hydrolyzing O-glycosyl compounds"/>
    <property type="evidence" value="ECO:0007669"/>
    <property type="project" value="InterPro"/>
</dbReference>
<dbReference type="Gene3D" id="3.20.20.80">
    <property type="entry name" value="Glycosidases"/>
    <property type="match status" value="1"/>
</dbReference>
<protein>
    <submittedName>
        <fullName evidence="5">Glucan endo-1,3-beta-glucosidase GVI</fullName>
    </submittedName>
</protein>
<evidence type="ECO:0000256" key="1">
    <source>
        <dbReference type="ARBA" id="ARBA00008773"/>
    </source>
</evidence>
<evidence type="ECO:0000256" key="2">
    <source>
        <dbReference type="ARBA" id="ARBA00022801"/>
    </source>
</evidence>
<dbReference type="GO" id="GO:0005975">
    <property type="term" value="P:carbohydrate metabolic process"/>
    <property type="evidence" value="ECO:0007669"/>
    <property type="project" value="InterPro"/>
</dbReference>
<dbReference type="PANTHER" id="PTHR32227">
    <property type="entry name" value="GLUCAN ENDO-1,3-BETA-GLUCOSIDASE BG1-RELATED-RELATED"/>
    <property type="match status" value="1"/>
</dbReference>
<evidence type="ECO:0000313" key="6">
    <source>
        <dbReference type="Proteomes" id="UP001327560"/>
    </source>
</evidence>
<comment type="similarity">
    <text evidence="1 4">Belongs to the glycosyl hydrolase 17 family.</text>
</comment>
<evidence type="ECO:0000256" key="3">
    <source>
        <dbReference type="ARBA" id="ARBA00023295"/>
    </source>
</evidence>
<dbReference type="SUPFAM" id="SSF51445">
    <property type="entry name" value="(Trans)glycosidases"/>
    <property type="match status" value="1"/>
</dbReference>
<dbReference type="InterPro" id="IPR044965">
    <property type="entry name" value="Glyco_hydro_17_plant"/>
</dbReference>
<dbReference type="AlphaFoldDB" id="A0AAQ3JSR4"/>
<gene>
    <name evidence="5" type="ORF">Cni_G02808</name>
</gene>
<keyword evidence="2" id="KW-0378">Hydrolase</keyword>
<dbReference type="EMBL" id="CP136890">
    <property type="protein sequence ID" value="WOK94106.1"/>
    <property type="molecule type" value="Genomic_DNA"/>
</dbReference>
<keyword evidence="3" id="KW-0326">Glycosidase</keyword>
<keyword evidence="6" id="KW-1185">Reference proteome</keyword>
<accession>A0AAQ3JSR4</accession>
<name>A0AAQ3JSR4_9LILI</name>
<dbReference type="Pfam" id="PF00332">
    <property type="entry name" value="Glyco_hydro_17"/>
    <property type="match status" value="1"/>
</dbReference>